<dbReference type="NCBIfam" id="TIGR01544">
    <property type="entry name" value="HAD-SF-IE"/>
    <property type="match status" value="1"/>
</dbReference>
<dbReference type="GO" id="GO:0000287">
    <property type="term" value="F:magnesium ion binding"/>
    <property type="evidence" value="ECO:0007669"/>
    <property type="project" value="InterPro"/>
</dbReference>
<dbReference type="EMBL" id="HBIB01034203">
    <property type="protein sequence ID" value="CAE0259952.1"/>
    <property type="molecule type" value="Transcribed_RNA"/>
</dbReference>
<evidence type="ECO:0000256" key="6">
    <source>
        <dbReference type="ARBA" id="ARBA00022801"/>
    </source>
</evidence>
<gene>
    <name evidence="9" type="ORF">PBIL07802_LOCUS22228</name>
    <name evidence="10" type="ORF">PBIL07802_LOCUS22236</name>
</gene>
<evidence type="ECO:0000256" key="2">
    <source>
        <dbReference type="ARBA" id="ARBA00008389"/>
    </source>
</evidence>
<dbReference type="Gene3D" id="3.40.50.1000">
    <property type="entry name" value="HAD superfamily/HAD-like"/>
    <property type="match status" value="1"/>
</dbReference>
<dbReference type="GO" id="GO:0009117">
    <property type="term" value="P:nucleotide metabolic process"/>
    <property type="evidence" value="ECO:0007669"/>
    <property type="project" value="UniProtKB-KW"/>
</dbReference>
<dbReference type="Pfam" id="PF05822">
    <property type="entry name" value="UMPH-1"/>
    <property type="match status" value="1"/>
</dbReference>
<keyword evidence="5" id="KW-0547">Nucleotide-binding</keyword>
<dbReference type="EC" id="3.1.3.5" evidence="3"/>
<dbReference type="InterPro" id="IPR036412">
    <property type="entry name" value="HAD-like_sf"/>
</dbReference>
<keyword evidence="4" id="KW-0479">Metal-binding</keyword>
<dbReference type="AlphaFoldDB" id="A0A7S3DJJ1"/>
<dbReference type="SUPFAM" id="SSF56784">
    <property type="entry name" value="HAD-like"/>
    <property type="match status" value="1"/>
</dbReference>
<dbReference type="GO" id="GO:0005737">
    <property type="term" value="C:cytoplasm"/>
    <property type="evidence" value="ECO:0007669"/>
    <property type="project" value="InterPro"/>
</dbReference>
<reference evidence="10" key="1">
    <citation type="submission" date="2021-01" db="EMBL/GenBank/DDBJ databases">
        <authorList>
            <person name="Corre E."/>
            <person name="Pelletier E."/>
            <person name="Niang G."/>
            <person name="Scheremetjew M."/>
            <person name="Finn R."/>
            <person name="Kale V."/>
            <person name="Holt S."/>
            <person name="Cochrane G."/>
            <person name="Meng A."/>
            <person name="Brown T."/>
            <person name="Cohen L."/>
        </authorList>
    </citation>
    <scope>NUCLEOTIDE SEQUENCE</scope>
    <source>
        <strain evidence="10">NIES-2562</strain>
    </source>
</reference>
<evidence type="ECO:0000256" key="7">
    <source>
        <dbReference type="ARBA" id="ARBA00022842"/>
    </source>
</evidence>
<evidence type="ECO:0000256" key="8">
    <source>
        <dbReference type="ARBA" id="ARBA00023080"/>
    </source>
</evidence>
<dbReference type="FunFam" id="1.10.150.340:FF:000001">
    <property type="entry name" value="Cytosolic 5-nucleotidase 3-like"/>
    <property type="match status" value="1"/>
</dbReference>
<accession>A0A7S3DJJ1</accession>
<organism evidence="10">
    <name type="scientific">Palpitomonas bilix</name>
    <dbReference type="NCBI Taxonomy" id="652834"/>
    <lineage>
        <taxon>Eukaryota</taxon>
        <taxon>Eukaryota incertae sedis</taxon>
    </lineage>
</organism>
<name>A0A7S3DJJ1_9EUKA</name>
<dbReference type="PROSITE" id="PS51257">
    <property type="entry name" value="PROKAR_LIPOPROTEIN"/>
    <property type="match status" value="1"/>
</dbReference>
<evidence type="ECO:0000256" key="4">
    <source>
        <dbReference type="ARBA" id="ARBA00022723"/>
    </source>
</evidence>
<dbReference type="InterPro" id="IPR006434">
    <property type="entry name" value="Pyrimidine_nucleotidase_eu"/>
</dbReference>
<dbReference type="SFLD" id="SFLDS00003">
    <property type="entry name" value="Haloacid_Dehalogenase"/>
    <property type="match status" value="1"/>
</dbReference>
<sequence length="332" mass="36966">MFHLGLRLASLLHAPTSPSLLPTWLACSLSRSVRSRCEKGGEMSEGKVHMKHPQEVEKKMEAMKKAGASSVQVITDFDYTMSKFFFEGKKGSSSHGAIEACNLLGDEYHQKVIEVKDKYYPLEISSELTQEEKFPLMVEWWDTAHFLLKQHGFEQSMIAKAVERAHLSLRDGVQEMFHVTADHGVPVLIFSAGIHDLIEEVLKQKADTSANVHILSNKMVFSDSGKLEGFEHDNIHVLNKNFKGAVDSGALPAAFAAASKGRHNVVLFGDSLGDLRMCEGLHMENCLSVGFLNPNQEGNLEKYLEGYDIVLTGRDDFHYCLDILKAILEQGS</sequence>
<keyword evidence="8" id="KW-0546">Nucleotide metabolism</keyword>
<dbReference type="PANTHER" id="PTHR13045:SF0">
    <property type="entry name" value="7-METHYLGUANOSINE PHOSPHATE-SPECIFIC 5'-NUCLEOTIDASE"/>
    <property type="match status" value="1"/>
</dbReference>
<comment type="similarity">
    <text evidence="2">Belongs to the pyrimidine 5'-nucleotidase family.</text>
</comment>
<dbReference type="Gene3D" id="1.10.150.340">
    <property type="entry name" value="Pyrimidine 5'-nucleotidase (UMPH-1), N-terminal domain"/>
    <property type="match status" value="1"/>
</dbReference>
<keyword evidence="7" id="KW-0460">Magnesium</keyword>
<protein>
    <recommendedName>
        <fullName evidence="3">5'-nucleotidase</fullName>
        <ecNumber evidence="3">3.1.3.5</ecNumber>
    </recommendedName>
</protein>
<keyword evidence="6" id="KW-0378">Hydrolase</keyword>
<evidence type="ECO:0000256" key="3">
    <source>
        <dbReference type="ARBA" id="ARBA00012643"/>
    </source>
</evidence>
<evidence type="ECO:0000256" key="5">
    <source>
        <dbReference type="ARBA" id="ARBA00022741"/>
    </source>
</evidence>
<dbReference type="GO" id="GO:0000166">
    <property type="term" value="F:nucleotide binding"/>
    <property type="evidence" value="ECO:0007669"/>
    <property type="project" value="UniProtKB-KW"/>
</dbReference>
<dbReference type="PANTHER" id="PTHR13045">
    <property type="entry name" value="5'-NUCLEOTIDASE"/>
    <property type="match status" value="1"/>
</dbReference>
<comment type="catalytic activity">
    <reaction evidence="1">
        <text>a ribonucleoside 5'-phosphate + H2O = a ribonucleoside + phosphate</text>
        <dbReference type="Rhea" id="RHEA:12484"/>
        <dbReference type="ChEBI" id="CHEBI:15377"/>
        <dbReference type="ChEBI" id="CHEBI:18254"/>
        <dbReference type="ChEBI" id="CHEBI:43474"/>
        <dbReference type="ChEBI" id="CHEBI:58043"/>
        <dbReference type="EC" id="3.1.3.5"/>
    </reaction>
</comment>
<dbReference type="GO" id="GO:0008253">
    <property type="term" value="F:5'-nucleotidase activity"/>
    <property type="evidence" value="ECO:0007669"/>
    <property type="project" value="UniProtKB-EC"/>
</dbReference>
<dbReference type="InterPro" id="IPR023214">
    <property type="entry name" value="HAD_sf"/>
</dbReference>
<evidence type="ECO:0000256" key="1">
    <source>
        <dbReference type="ARBA" id="ARBA00000815"/>
    </source>
</evidence>
<dbReference type="SFLD" id="SFLDG01128">
    <property type="entry name" value="C1.4:_5'-Nucleotidase_Like"/>
    <property type="match status" value="1"/>
</dbReference>
<evidence type="ECO:0000313" key="9">
    <source>
        <dbReference type="EMBL" id="CAE0259952.1"/>
    </source>
</evidence>
<dbReference type="EMBL" id="HBIB01034214">
    <property type="protein sequence ID" value="CAE0259960.1"/>
    <property type="molecule type" value="Transcribed_RNA"/>
</dbReference>
<evidence type="ECO:0000313" key="10">
    <source>
        <dbReference type="EMBL" id="CAE0259960.1"/>
    </source>
</evidence>
<proteinExistence type="inferred from homology"/>